<evidence type="ECO:0000313" key="2">
    <source>
        <dbReference type="EMBL" id="OOF90001.1"/>
    </source>
</evidence>
<feature type="region of interest" description="Disordered" evidence="1">
    <location>
        <begin position="1"/>
        <end position="32"/>
    </location>
</feature>
<evidence type="ECO:0000313" key="3">
    <source>
        <dbReference type="Proteomes" id="UP000188318"/>
    </source>
</evidence>
<dbReference type="AlphaFoldDB" id="A0A1R3R6A0"/>
<sequence>GPKRAESGKDSKADKIFAGHMRSRSSGAAGKSVIRPIHTRGCRAADWWDNLD</sequence>
<feature type="non-terminal residue" evidence="2">
    <location>
        <position position="1"/>
    </location>
</feature>
<proteinExistence type="predicted"/>
<organism evidence="2 3">
    <name type="scientific">Aspergillus carbonarius (strain ITEM 5010)</name>
    <dbReference type="NCBI Taxonomy" id="602072"/>
    <lineage>
        <taxon>Eukaryota</taxon>
        <taxon>Fungi</taxon>
        <taxon>Dikarya</taxon>
        <taxon>Ascomycota</taxon>
        <taxon>Pezizomycotina</taxon>
        <taxon>Eurotiomycetes</taxon>
        <taxon>Eurotiomycetidae</taxon>
        <taxon>Eurotiales</taxon>
        <taxon>Aspergillaceae</taxon>
        <taxon>Aspergillus</taxon>
        <taxon>Aspergillus subgen. Circumdati</taxon>
    </lineage>
</organism>
<dbReference type="Proteomes" id="UP000188318">
    <property type="component" value="Unassembled WGS sequence"/>
</dbReference>
<accession>A0A1R3R6A0</accession>
<reference evidence="3" key="1">
    <citation type="journal article" date="2017" name="Genome Biol.">
        <title>Comparative genomics reveals high biological diversity and specific adaptations in the industrially and medically important fungal genus Aspergillus.</title>
        <authorList>
            <person name="de Vries R.P."/>
            <person name="Riley R."/>
            <person name="Wiebenga A."/>
            <person name="Aguilar-Osorio G."/>
            <person name="Amillis S."/>
            <person name="Uchima C.A."/>
            <person name="Anderluh G."/>
            <person name="Asadollahi M."/>
            <person name="Askin M."/>
            <person name="Barry K."/>
            <person name="Battaglia E."/>
            <person name="Bayram O."/>
            <person name="Benocci T."/>
            <person name="Braus-Stromeyer S.A."/>
            <person name="Caldana C."/>
            <person name="Canovas D."/>
            <person name="Cerqueira G.C."/>
            <person name="Chen F."/>
            <person name="Chen W."/>
            <person name="Choi C."/>
            <person name="Clum A."/>
            <person name="Dos Santos R.A."/>
            <person name="Damasio A.R."/>
            <person name="Diallinas G."/>
            <person name="Emri T."/>
            <person name="Fekete E."/>
            <person name="Flipphi M."/>
            <person name="Freyberg S."/>
            <person name="Gallo A."/>
            <person name="Gournas C."/>
            <person name="Habgood R."/>
            <person name="Hainaut M."/>
            <person name="Harispe M.L."/>
            <person name="Henrissat B."/>
            <person name="Hilden K.S."/>
            <person name="Hope R."/>
            <person name="Hossain A."/>
            <person name="Karabika E."/>
            <person name="Karaffa L."/>
            <person name="Karanyi Z."/>
            <person name="Krasevec N."/>
            <person name="Kuo A."/>
            <person name="Kusch H."/>
            <person name="LaButti K."/>
            <person name="Lagendijk E.L."/>
            <person name="Lapidus A."/>
            <person name="Levasseur A."/>
            <person name="Lindquist E."/>
            <person name="Lipzen A."/>
            <person name="Logrieco A.F."/>
            <person name="MacCabe A."/>
            <person name="Maekelae M.R."/>
            <person name="Malavazi I."/>
            <person name="Melin P."/>
            <person name="Meyer V."/>
            <person name="Mielnichuk N."/>
            <person name="Miskei M."/>
            <person name="Molnar A.P."/>
            <person name="Mule G."/>
            <person name="Ngan C.Y."/>
            <person name="Orejas M."/>
            <person name="Orosz E."/>
            <person name="Ouedraogo J.P."/>
            <person name="Overkamp K.M."/>
            <person name="Park H.-S."/>
            <person name="Perrone G."/>
            <person name="Piumi F."/>
            <person name="Punt P.J."/>
            <person name="Ram A.F."/>
            <person name="Ramon A."/>
            <person name="Rauscher S."/>
            <person name="Record E."/>
            <person name="Riano-Pachon D.M."/>
            <person name="Robert V."/>
            <person name="Roehrig J."/>
            <person name="Ruller R."/>
            <person name="Salamov A."/>
            <person name="Salih N.S."/>
            <person name="Samson R.A."/>
            <person name="Sandor E."/>
            <person name="Sanguinetti M."/>
            <person name="Schuetze T."/>
            <person name="Sepcic K."/>
            <person name="Shelest E."/>
            <person name="Sherlock G."/>
            <person name="Sophianopoulou V."/>
            <person name="Squina F.M."/>
            <person name="Sun H."/>
            <person name="Susca A."/>
            <person name="Todd R.B."/>
            <person name="Tsang A."/>
            <person name="Unkles S.E."/>
            <person name="van de Wiele N."/>
            <person name="van Rossen-Uffink D."/>
            <person name="Oliveira J.V."/>
            <person name="Vesth T.C."/>
            <person name="Visser J."/>
            <person name="Yu J.-H."/>
            <person name="Zhou M."/>
            <person name="Andersen M.R."/>
            <person name="Archer D.B."/>
            <person name="Baker S.E."/>
            <person name="Benoit I."/>
            <person name="Brakhage A.A."/>
            <person name="Braus G.H."/>
            <person name="Fischer R."/>
            <person name="Frisvad J.C."/>
            <person name="Goldman G.H."/>
            <person name="Houbraken J."/>
            <person name="Oakley B."/>
            <person name="Pocsi I."/>
            <person name="Scazzocchio C."/>
            <person name="Seiboth B."/>
            <person name="vanKuyk P.A."/>
            <person name="Wortman J."/>
            <person name="Dyer P.S."/>
            <person name="Grigoriev I.V."/>
        </authorList>
    </citation>
    <scope>NUCLEOTIDE SEQUENCE [LARGE SCALE GENOMIC DNA]</scope>
    <source>
        <strain evidence="3">ITEM 5010</strain>
    </source>
</reference>
<feature type="compositionally biased region" description="Basic and acidic residues" evidence="1">
    <location>
        <begin position="1"/>
        <end position="17"/>
    </location>
</feature>
<gene>
    <name evidence="2" type="ORF">ASPCADRAFT_60353</name>
</gene>
<name>A0A1R3R6A0_ASPC5</name>
<dbReference type="OrthoDB" id="4385569at2759"/>
<keyword evidence="3" id="KW-1185">Reference proteome</keyword>
<dbReference type="VEuPathDB" id="FungiDB:ASPCADRAFT_60353"/>
<dbReference type="EMBL" id="KV907620">
    <property type="protein sequence ID" value="OOF90001.1"/>
    <property type="molecule type" value="Genomic_DNA"/>
</dbReference>
<evidence type="ECO:0000256" key="1">
    <source>
        <dbReference type="SAM" id="MobiDB-lite"/>
    </source>
</evidence>
<protein>
    <submittedName>
        <fullName evidence="2">Uncharacterized protein</fullName>
    </submittedName>
</protein>